<dbReference type="Pfam" id="PF13581">
    <property type="entry name" value="HATPase_c_2"/>
    <property type="match status" value="1"/>
</dbReference>
<dbReference type="Proteomes" id="UP000501240">
    <property type="component" value="Chromosome"/>
</dbReference>
<dbReference type="EMBL" id="CP053892">
    <property type="protein sequence ID" value="QKG20113.1"/>
    <property type="molecule type" value="Genomic_DNA"/>
</dbReference>
<dbReference type="InterPro" id="IPR036890">
    <property type="entry name" value="HATPase_C_sf"/>
</dbReference>
<keyword evidence="1 3" id="KW-0723">Serine/threonine-protein kinase</keyword>
<dbReference type="GO" id="GO:0004674">
    <property type="term" value="F:protein serine/threonine kinase activity"/>
    <property type="evidence" value="ECO:0007669"/>
    <property type="project" value="UniProtKB-KW"/>
</dbReference>
<evidence type="ECO:0000256" key="1">
    <source>
        <dbReference type="ARBA" id="ARBA00022527"/>
    </source>
</evidence>
<gene>
    <name evidence="3" type="ORF">ACTIVE_1749</name>
</gene>
<keyword evidence="1 3" id="KW-0418">Kinase</keyword>
<dbReference type="CDD" id="cd16936">
    <property type="entry name" value="HATPase_RsbW-like"/>
    <property type="match status" value="1"/>
</dbReference>
<reference evidence="3 4" key="1">
    <citation type="submission" date="2020-05" db="EMBL/GenBank/DDBJ databases">
        <title>Actinomadura verrucosospora NRRL-B18236 (PFL_A860) Genome sequencing and assembly.</title>
        <authorList>
            <person name="Samborskyy M."/>
        </authorList>
    </citation>
    <scope>NUCLEOTIDE SEQUENCE [LARGE SCALE GENOMIC DNA]</scope>
    <source>
        <strain evidence="3 4">NRRL:B18236</strain>
    </source>
</reference>
<dbReference type="InterPro" id="IPR050267">
    <property type="entry name" value="Anti-sigma-factor_SerPK"/>
</dbReference>
<protein>
    <submittedName>
        <fullName evidence="3">Putative anti-sigma regulatory factor, serine/threonine protein kinase</fullName>
    </submittedName>
</protein>
<evidence type="ECO:0000259" key="2">
    <source>
        <dbReference type="Pfam" id="PF13581"/>
    </source>
</evidence>
<dbReference type="PANTHER" id="PTHR35526">
    <property type="entry name" value="ANTI-SIGMA-F FACTOR RSBW-RELATED"/>
    <property type="match status" value="1"/>
</dbReference>
<evidence type="ECO:0000313" key="3">
    <source>
        <dbReference type="EMBL" id="QKG20113.1"/>
    </source>
</evidence>
<name>A0A7D3VQX2_ACTVE</name>
<evidence type="ECO:0000313" key="4">
    <source>
        <dbReference type="Proteomes" id="UP000501240"/>
    </source>
</evidence>
<keyword evidence="4" id="KW-1185">Reference proteome</keyword>
<dbReference type="RefSeq" id="WP_173094578.1">
    <property type="nucleotide sequence ID" value="NZ_CP053892.1"/>
</dbReference>
<sequence>MLSGKPADILVGGACTFQLPPDPTCASRARSLLAATMRELHLPPGLIDDAKLAVSELATNALNHASSPWFRGMALPELWVWSRTHPASELVVSVFDAHRELWPVNTSTELLDDHGKGLAIVAALSSCTGAHWSRARFRTSCEGKRVWFALGLSAPWPMADRIVPPAAAACRLSEVLQARGIQVSRRTDDAGISILAAGGLNVWVEPKAFSWRTGQGYVQQPLIDLHETAEHIVSQLEAQR</sequence>
<dbReference type="Gene3D" id="3.30.565.10">
    <property type="entry name" value="Histidine kinase-like ATPase, C-terminal domain"/>
    <property type="match status" value="1"/>
</dbReference>
<feature type="domain" description="Histidine kinase/HSP90-like ATPase" evidence="2">
    <location>
        <begin position="20"/>
        <end position="125"/>
    </location>
</feature>
<keyword evidence="1 3" id="KW-0808">Transferase</keyword>
<dbReference type="PANTHER" id="PTHR35526:SF3">
    <property type="entry name" value="ANTI-SIGMA-F FACTOR RSBW"/>
    <property type="match status" value="1"/>
</dbReference>
<dbReference type="InterPro" id="IPR003594">
    <property type="entry name" value="HATPase_dom"/>
</dbReference>
<proteinExistence type="predicted"/>
<dbReference type="AlphaFoldDB" id="A0A7D3VQX2"/>
<accession>A0A7D3VQX2</accession>
<organism evidence="3 4">
    <name type="scientific">Actinomadura verrucosospora</name>
    <dbReference type="NCBI Taxonomy" id="46165"/>
    <lineage>
        <taxon>Bacteria</taxon>
        <taxon>Bacillati</taxon>
        <taxon>Actinomycetota</taxon>
        <taxon>Actinomycetes</taxon>
        <taxon>Streptosporangiales</taxon>
        <taxon>Thermomonosporaceae</taxon>
        <taxon>Actinomadura</taxon>
    </lineage>
</organism>